<dbReference type="EMBL" id="CP112998">
    <property type="protein sequence ID" value="WAC13255.1"/>
    <property type="molecule type" value="Genomic_DNA"/>
</dbReference>
<dbReference type="AlphaFoldDB" id="A0A9E8NAX0"/>
<keyword evidence="4" id="KW-1185">Reference proteome</keyword>
<reference evidence="3" key="1">
    <citation type="submission" date="2022-11" db="EMBL/GenBank/DDBJ databases">
        <title>Dyadobacter pollutisoli sp. nov., isolated from plastic dumped soil.</title>
        <authorList>
            <person name="Kim J.M."/>
            <person name="Kim K.R."/>
            <person name="Lee J.K."/>
            <person name="Hao L."/>
            <person name="Jeon C.O."/>
        </authorList>
    </citation>
    <scope>NUCLEOTIDE SEQUENCE</scope>
    <source>
        <strain evidence="3">U1</strain>
    </source>
</reference>
<dbReference type="KEGG" id="dpf:ON006_04680"/>
<proteinExistence type="predicted"/>
<organism evidence="3 4">
    <name type="scientific">Dyadobacter pollutisoli</name>
    <dbReference type="NCBI Taxonomy" id="2910158"/>
    <lineage>
        <taxon>Bacteria</taxon>
        <taxon>Pseudomonadati</taxon>
        <taxon>Bacteroidota</taxon>
        <taxon>Cytophagia</taxon>
        <taxon>Cytophagales</taxon>
        <taxon>Spirosomataceae</taxon>
        <taxon>Dyadobacter</taxon>
    </lineage>
</organism>
<protein>
    <submittedName>
        <fullName evidence="3">TerB family tellurite resistance protein</fullName>
    </submittedName>
</protein>
<keyword evidence="2" id="KW-0732">Signal</keyword>
<keyword evidence="1" id="KW-0175">Coiled coil</keyword>
<accession>A0A9E8NAX0</accession>
<feature type="signal peptide" evidence="2">
    <location>
        <begin position="1"/>
        <end position="20"/>
    </location>
</feature>
<feature type="coiled-coil region" evidence="1">
    <location>
        <begin position="25"/>
        <end position="52"/>
    </location>
</feature>
<dbReference type="Proteomes" id="UP001164653">
    <property type="component" value="Chromosome"/>
</dbReference>
<evidence type="ECO:0000256" key="2">
    <source>
        <dbReference type="SAM" id="SignalP"/>
    </source>
</evidence>
<dbReference type="RefSeq" id="WP_244819632.1">
    <property type="nucleotide sequence ID" value="NZ_CP112998.1"/>
</dbReference>
<name>A0A9E8NAX0_9BACT</name>
<sequence length="209" mass="23588">MKKMIIILLLGLVWPASSKAQSPEVTQLILNLEKLNELRKILKELKKGYEILFEGYTKIRDISRGNFKLHQAFLDGLLQVSPSVKRYGRIADIVKIQLAILSESRQSLSRLAASGAFSAQELDYLQKVYGDLLADSVKNLDALTDVLTDKKLRASDDERLSVIDGIYEQLSEKLVFLRDFNSNNSVLAAQRREEKSSMGTLKEIYGLQP</sequence>
<evidence type="ECO:0000313" key="3">
    <source>
        <dbReference type="EMBL" id="WAC13255.1"/>
    </source>
</evidence>
<gene>
    <name evidence="3" type="ORF">ON006_04680</name>
</gene>
<feature type="chain" id="PRO_5039096833" evidence="2">
    <location>
        <begin position="21"/>
        <end position="209"/>
    </location>
</feature>
<evidence type="ECO:0000313" key="4">
    <source>
        <dbReference type="Proteomes" id="UP001164653"/>
    </source>
</evidence>
<evidence type="ECO:0000256" key="1">
    <source>
        <dbReference type="SAM" id="Coils"/>
    </source>
</evidence>